<dbReference type="AlphaFoldDB" id="A0A8D6U6H1"/>
<reference evidence="2 3" key="1">
    <citation type="submission" date="2020-06" db="EMBL/GenBank/DDBJ databases">
        <authorList>
            <person name="Chuat V."/>
        </authorList>
    </citation>
    <scope>NUCLEOTIDE SEQUENCE [LARGE SCALE GENOMIC DNA]</scope>
    <source>
        <strain evidence="2">STH_CIRM_998</strain>
    </source>
</reference>
<dbReference type="SUPFAM" id="SSF55347">
    <property type="entry name" value="Glyceraldehyde-3-phosphate dehydrogenase-like, C-terminal domain"/>
    <property type="match status" value="1"/>
</dbReference>
<protein>
    <recommendedName>
        <fullName evidence="1">GFO/IDH/MocA-like oxidoreductase domain-containing protein</fullName>
    </recommendedName>
</protein>
<organism evidence="2 3">
    <name type="scientific">Streptococcus thermophilus</name>
    <dbReference type="NCBI Taxonomy" id="1308"/>
    <lineage>
        <taxon>Bacteria</taxon>
        <taxon>Bacillati</taxon>
        <taxon>Bacillota</taxon>
        <taxon>Bacilli</taxon>
        <taxon>Lactobacillales</taxon>
        <taxon>Streptococcaceae</taxon>
        <taxon>Streptococcus</taxon>
    </lineage>
</organism>
<proteinExistence type="predicted"/>
<accession>A0A8D6U6H1</accession>
<evidence type="ECO:0000259" key="1">
    <source>
        <dbReference type="Pfam" id="PF22725"/>
    </source>
</evidence>
<dbReference type="InterPro" id="IPR055170">
    <property type="entry name" value="GFO_IDH_MocA-like_dom"/>
</dbReference>
<feature type="domain" description="GFO/IDH/MocA-like oxidoreductase" evidence="1">
    <location>
        <begin position="22"/>
        <end position="130"/>
    </location>
</feature>
<dbReference type="Gene3D" id="3.30.360.10">
    <property type="entry name" value="Dihydrodipicolinate Reductase, domain 2"/>
    <property type="match status" value="1"/>
</dbReference>
<dbReference type="Pfam" id="PF22725">
    <property type="entry name" value="GFO_IDH_MocA_C3"/>
    <property type="match status" value="1"/>
</dbReference>
<dbReference type="PANTHER" id="PTHR43054">
    <property type="match status" value="1"/>
</dbReference>
<name>A0A8D6U6H1_STRTR</name>
<evidence type="ECO:0000313" key="3">
    <source>
        <dbReference type="Proteomes" id="UP000509791"/>
    </source>
</evidence>
<dbReference type="EMBL" id="LR822027">
    <property type="protein sequence ID" value="CAD0151764.1"/>
    <property type="molecule type" value="Genomic_DNA"/>
</dbReference>
<gene>
    <name evidence="2" type="ORF">STHERMO_0650</name>
</gene>
<dbReference type="Proteomes" id="UP000509791">
    <property type="component" value="Chromosome"/>
</dbReference>
<evidence type="ECO:0000313" key="2">
    <source>
        <dbReference type="EMBL" id="CAD0151764.1"/>
    </source>
</evidence>
<sequence length="203" mass="22523">MIEAITNQYLENFKVIKDSLSEIGDIKIVNINYSQYSSRYDAFKRGEIAPAFNPEIGGGALRDLNIYNIHLLVGLFGNPNRVEYLPNVERGVDTSGILVLDYGNFKAVAIGAKDCSAEIRSTIQGDKGAITIFGATNTLPEIGLTLNGQEESVTNLNNPNHRMYDEFVAFEKMIATMDFENVAKQLKHSRQVMEVLDQASKVL</sequence>
<dbReference type="PANTHER" id="PTHR43054:SF1">
    <property type="entry name" value="SCYLLO-INOSITOL 2-DEHYDROGENASE (NADP(+)) IOLU"/>
    <property type="match status" value="1"/>
</dbReference>